<evidence type="ECO:0000313" key="2">
    <source>
        <dbReference type="EMBL" id="KAK0718522.1"/>
    </source>
</evidence>
<gene>
    <name evidence="2" type="ORF">B0T26DRAFT_676676</name>
</gene>
<comment type="caution">
    <text evidence="2">The sequence shown here is derived from an EMBL/GenBank/DDBJ whole genome shotgun (WGS) entry which is preliminary data.</text>
</comment>
<dbReference type="GeneID" id="85323272"/>
<dbReference type="AlphaFoldDB" id="A0AA40DYN3"/>
<reference evidence="2" key="1">
    <citation type="submission" date="2023-06" db="EMBL/GenBank/DDBJ databases">
        <title>Genome-scale phylogeny and comparative genomics of the fungal order Sordariales.</title>
        <authorList>
            <consortium name="Lawrence Berkeley National Laboratory"/>
            <person name="Hensen N."/>
            <person name="Bonometti L."/>
            <person name="Westerberg I."/>
            <person name="Brannstrom I.O."/>
            <person name="Guillou S."/>
            <person name="Cros-Aarteil S."/>
            <person name="Calhoun S."/>
            <person name="Haridas S."/>
            <person name="Kuo A."/>
            <person name="Mondo S."/>
            <person name="Pangilinan J."/>
            <person name="Riley R."/>
            <person name="LaButti K."/>
            <person name="Andreopoulos B."/>
            <person name="Lipzen A."/>
            <person name="Chen C."/>
            <person name="Yanf M."/>
            <person name="Daum C."/>
            <person name="Ng V."/>
            <person name="Clum A."/>
            <person name="Steindorff A."/>
            <person name="Ohm R."/>
            <person name="Martin F."/>
            <person name="Silar P."/>
            <person name="Natvig D."/>
            <person name="Lalanne C."/>
            <person name="Gautier V."/>
            <person name="Ament-velasquez S.L."/>
            <person name="Kruys A."/>
            <person name="Hutchinson M.I."/>
            <person name="Powell A.J."/>
            <person name="Barry K."/>
            <person name="Miller A.N."/>
            <person name="Grigoriev I.V."/>
            <person name="Debuchy R."/>
            <person name="Gladieux P."/>
            <person name="Thoren M.H."/>
            <person name="Johannesson H."/>
        </authorList>
    </citation>
    <scope>NUCLEOTIDE SEQUENCE</scope>
    <source>
        <strain evidence="2">SMH2392-1A</strain>
    </source>
</reference>
<feature type="compositionally biased region" description="Basic and acidic residues" evidence="1">
    <location>
        <begin position="203"/>
        <end position="242"/>
    </location>
</feature>
<feature type="region of interest" description="Disordered" evidence="1">
    <location>
        <begin position="54"/>
        <end position="434"/>
    </location>
</feature>
<evidence type="ECO:0000256" key="1">
    <source>
        <dbReference type="SAM" id="MobiDB-lite"/>
    </source>
</evidence>
<feature type="compositionally biased region" description="Basic and acidic residues" evidence="1">
    <location>
        <begin position="355"/>
        <end position="414"/>
    </location>
</feature>
<feature type="compositionally biased region" description="Basic and acidic residues" evidence="1">
    <location>
        <begin position="102"/>
        <end position="167"/>
    </location>
</feature>
<protein>
    <submittedName>
        <fullName evidence="2">Uncharacterized protein</fullName>
    </submittedName>
</protein>
<organism evidence="2 3">
    <name type="scientific">Lasiosphaeria miniovina</name>
    <dbReference type="NCBI Taxonomy" id="1954250"/>
    <lineage>
        <taxon>Eukaryota</taxon>
        <taxon>Fungi</taxon>
        <taxon>Dikarya</taxon>
        <taxon>Ascomycota</taxon>
        <taxon>Pezizomycotina</taxon>
        <taxon>Sordariomycetes</taxon>
        <taxon>Sordariomycetidae</taxon>
        <taxon>Sordariales</taxon>
        <taxon>Lasiosphaeriaceae</taxon>
        <taxon>Lasiosphaeria</taxon>
    </lineage>
</organism>
<dbReference type="EMBL" id="JAUIRO010000004">
    <property type="protein sequence ID" value="KAK0718522.1"/>
    <property type="molecule type" value="Genomic_DNA"/>
</dbReference>
<dbReference type="RefSeq" id="XP_060297315.1">
    <property type="nucleotide sequence ID" value="XM_060440002.1"/>
</dbReference>
<sequence>MCLTKYYYNTYADGAQDLTEKTYACKDGRMCRDPDFKHYKRTFPFKKLGGVEPESLKSLSERKPTPYFSSHLDAEPYRPRRSKSPSPSYRRDRDGVYINGARIEDYSRPSRRHDPRDHEDRHRRPYKHDPRDRLEVPDTLDRPTRLDRLSRLDRPDRPDRPDREPPSRLRRTQTMPGYVVIDQKTPPRPSSHIPLGPVPLADEYGRRRSSRDRERERDRDRETSPRDRYYGRRHSADPRDYVIIDDDQERRRERRERRRMSTSAYNEASTSAGADATYGTDPHRFLPRRAATVVHRSDGSISNNSAGSPPRPKHLRWDDEVRVKRERQNAEIANRPSPPEIHQEGRVKGILKTPTDAKGKGYEDDDIYKLRRAVERMDIPRSRDRTARDRDRDRADDWDRPPRARYSEEDPDSNRRRRSRTYGSDRFGGDRYYY</sequence>
<feature type="compositionally biased region" description="Polar residues" evidence="1">
    <location>
        <begin position="261"/>
        <end position="272"/>
    </location>
</feature>
<feature type="compositionally biased region" description="Basic and acidic residues" evidence="1">
    <location>
        <begin position="315"/>
        <end position="329"/>
    </location>
</feature>
<proteinExistence type="predicted"/>
<keyword evidence="3" id="KW-1185">Reference proteome</keyword>
<evidence type="ECO:0000313" key="3">
    <source>
        <dbReference type="Proteomes" id="UP001172101"/>
    </source>
</evidence>
<dbReference type="Proteomes" id="UP001172101">
    <property type="component" value="Unassembled WGS sequence"/>
</dbReference>
<name>A0AA40DYN3_9PEZI</name>
<accession>A0AA40DYN3</accession>